<evidence type="ECO:0000313" key="11">
    <source>
        <dbReference type="EMBL" id="MBW0530953.1"/>
    </source>
</evidence>
<accession>A0A9Q3F4B5</accession>
<dbReference type="GO" id="GO:0003676">
    <property type="term" value="F:nucleic acid binding"/>
    <property type="evidence" value="ECO:0007669"/>
    <property type="project" value="InterPro"/>
</dbReference>
<keyword evidence="6" id="KW-0460">Magnesium</keyword>
<dbReference type="InterPro" id="IPR039537">
    <property type="entry name" value="Retrotran_Ty1/copia-like"/>
</dbReference>
<dbReference type="GO" id="GO:0015074">
    <property type="term" value="P:DNA integration"/>
    <property type="evidence" value="ECO:0007669"/>
    <property type="project" value="UniProtKB-KW"/>
</dbReference>
<reference evidence="11" key="1">
    <citation type="submission" date="2021-03" db="EMBL/GenBank/DDBJ databases">
        <title>Draft genome sequence of rust myrtle Austropuccinia psidii MF-1, a brazilian biotype.</title>
        <authorList>
            <person name="Quecine M.C."/>
            <person name="Pachon D.M.R."/>
            <person name="Bonatelli M.L."/>
            <person name="Correr F.H."/>
            <person name="Franceschini L.M."/>
            <person name="Leite T.F."/>
            <person name="Margarido G.R.A."/>
            <person name="Almeida C.A."/>
            <person name="Ferrarezi J.A."/>
            <person name="Labate C.A."/>
        </authorList>
    </citation>
    <scope>NUCLEOTIDE SEQUENCE</scope>
    <source>
        <strain evidence="11">MF-1</strain>
    </source>
</reference>
<keyword evidence="2" id="KW-0540">Nuclease</keyword>
<dbReference type="GO" id="GO:0003964">
    <property type="term" value="F:RNA-directed DNA polymerase activity"/>
    <property type="evidence" value="ECO:0007669"/>
    <property type="project" value="UniProtKB-KW"/>
</dbReference>
<dbReference type="Proteomes" id="UP000765509">
    <property type="component" value="Unassembled WGS sequence"/>
</dbReference>
<evidence type="ECO:0000256" key="6">
    <source>
        <dbReference type="ARBA" id="ARBA00022842"/>
    </source>
</evidence>
<dbReference type="SUPFAM" id="SSF53098">
    <property type="entry name" value="Ribonuclease H-like"/>
    <property type="match status" value="1"/>
</dbReference>
<evidence type="ECO:0000256" key="7">
    <source>
        <dbReference type="ARBA" id="ARBA00022908"/>
    </source>
</evidence>
<dbReference type="InterPro" id="IPR012337">
    <property type="entry name" value="RNaseH-like_sf"/>
</dbReference>
<keyword evidence="9" id="KW-0808">Transferase</keyword>
<dbReference type="AlphaFoldDB" id="A0A9Q3F4B5"/>
<dbReference type="GO" id="GO:0004519">
    <property type="term" value="F:endonuclease activity"/>
    <property type="evidence" value="ECO:0007669"/>
    <property type="project" value="UniProtKB-KW"/>
</dbReference>
<dbReference type="Gene3D" id="3.30.420.10">
    <property type="entry name" value="Ribonuclease H-like superfamily/Ribonuclease H"/>
    <property type="match status" value="1"/>
</dbReference>
<evidence type="ECO:0000256" key="3">
    <source>
        <dbReference type="ARBA" id="ARBA00022723"/>
    </source>
</evidence>
<keyword evidence="4" id="KW-0255">Endonuclease</keyword>
<evidence type="ECO:0000256" key="4">
    <source>
        <dbReference type="ARBA" id="ARBA00022759"/>
    </source>
</evidence>
<keyword evidence="7" id="KW-0229">DNA integration</keyword>
<sequence length="308" mass="34907">MCPIIRKMVGLPPPPPPMTPEPATRAVNTKRAASVVATGSQVHVSGCHNYFSSWQPLEQTLPLSLASASALVHATHRGTMIMPWTNSELKEVLYCKQISGTLISLGQLINHGYNPMFQGNDILVLDKEGRIFLFAKFCNDTWVVSDPLKICTNEFITPASKPLIYAITKNKSYDWHCCLDHASDWVVRKFLQLYVPLFNQKQWTPFVCEHCLVSKSTRRALQAQDEIPRALPRDLMVTDVMGPIPQVDIHGNKYLLMLRDHALTFVFCFPMKSQDQVTSVLTNMLKLIKNVFQKSVKFIRSDNAKEYK</sequence>
<dbReference type="PANTHER" id="PTHR42648">
    <property type="entry name" value="TRANSPOSASE, PUTATIVE-RELATED"/>
    <property type="match status" value="1"/>
</dbReference>
<dbReference type="GO" id="GO:0006310">
    <property type="term" value="P:DNA recombination"/>
    <property type="evidence" value="ECO:0007669"/>
    <property type="project" value="UniProtKB-KW"/>
</dbReference>
<evidence type="ECO:0000256" key="2">
    <source>
        <dbReference type="ARBA" id="ARBA00022722"/>
    </source>
</evidence>
<evidence type="ECO:0000256" key="5">
    <source>
        <dbReference type="ARBA" id="ARBA00022801"/>
    </source>
</evidence>
<dbReference type="PANTHER" id="PTHR42648:SF11">
    <property type="entry name" value="TRANSPOSON TY4-P GAG-POL POLYPROTEIN"/>
    <property type="match status" value="1"/>
</dbReference>
<evidence type="ECO:0000313" key="12">
    <source>
        <dbReference type="Proteomes" id="UP000765509"/>
    </source>
</evidence>
<dbReference type="GO" id="GO:0046872">
    <property type="term" value="F:metal ion binding"/>
    <property type="evidence" value="ECO:0007669"/>
    <property type="project" value="UniProtKB-KW"/>
</dbReference>
<evidence type="ECO:0000256" key="9">
    <source>
        <dbReference type="ARBA" id="ARBA00022932"/>
    </source>
</evidence>
<keyword evidence="12" id="KW-1185">Reference proteome</keyword>
<dbReference type="GO" id="GO:0003887">
    <property type="term" value="F:DNA-directed DNA polymerase activity"/>
    <property type="evidence" value="ECO:0007669"/>
    <property type="project" value="UniProtKB-KW"/>
</dbReference>
<gene>
    <name evidence="11" type="ORF">O181_070668</name>
</gene>
<keyword evidence="9" id="KW-0239">DNA-directed DNA polymerase</keyword>
<keyword evidence="10" id="KW-0233">DNA recombination</keyword>
<protein>
    <recommendedName>
        <fullName evidence="13">Integrase catalytic domain-containing protein</fullName>
    </recommendedName>
</protein>
<dbReference type="EMBL" id="AVOT02036456">
    <property type="protein sequence ID" value="MBW0530953.1"/>
    <property type="molecule type" value="Genomic_DNA"/>
</dbReference>
<evidence type="ECO:0000256" key="1">
    <source>
        <dbReference type="ARBA" id="ARBA00022695"/>
    </source>
</evidence>
<keyword evidence="8" id="KW-0695">RNA-directed DNA polymerase</keyword>
<dbReference type="InterPro" id="IPR036397">
    <property type="entry name" value="RNaseH_sf"/>
</dbReference>
<evidence type="ECO:0000256" key="10">
    <source>
        <dbReference type="ARBA" id="ARBA00023172"/>
    </source>
</evidence>
<keyword evidence="1" id="KW-0548">Nucleotidyltransferase</keyword>
<proteinExistence type="predicted"/>
<keyword evidence="5" id="KW-0378">Hydrolase</keyword>
<name>A0A9Q3F4B5_9BASI</name>
<keyword evidence="3" id="KW-0479">Metal-binding</keyword>
<dbReference type="OrthoDB" id="7691805at2759"/>
<organism evidence="11 12">
    <name type="scientific">Austropuccinia psidii MF-1</name>
    <dbReference type="NCBI Taxonomy" id="1389203"/>
    <lineage>
        <taxon>Eukaryota</taxon>
        <taxon>Fungi</taxon>
        <taxon>Dikarya</taxon>
        <taxon>Basidiomycota</taxon>
        <taxon>Pucciniomycotina</taxon>
        <taxon>Pucciniomycetes</taxon>
        <taxon>Pucciniales</taxon>
        <taxon>Sphaerophragmiaceae</taxon>
        <taxon>Austropuccinia</taxon>
    </lineage>
</organism>
<evidence type="ECO:0008006" key="13">
    <source>
        <dbReference type="Google" id="ProtNLM"/>
    </source>
</evidence>
<comment type="caution">
    <text evidence="11">The sequence shown here is derived from an EMBL/GenBank/DDBJ whole genome shotgun (WGS) entry which is preliminary data.</text>
</comment>
<dbReference type="GO" id="GO:0016787">
    <property type="term" value="F:hydrolase activity"/>
    <property type="evidence" value="ECO:0007669"/>
    <property type="project" value="UniProtKB-KW"/>
</dbReference>
<evidence type="ECO:0000256" key="8">
    <source>
        <dbReference type="ARBA" id="ARBA00022918"/>
    </source>
</evidence>